<gene>
    <name evidence="1" type="ORF">ACFSR3_12760</name>
</gene>
<reference evidence="2" key="1">
    <citation type="journal article" date="2019" name="Int. J. Syst. Evol. Microbiol.">
        <title>The Global Catalogue of Microorganisms (GCM) 10K type strain sequencing project: providing services to taxonomists for standard genome sequencing and annotation.</title>
        <authorList>
            <consortium name="The Broad Institute Genomics Platform"/>
            <consortium name="The Broad Institute Genome Sequencing Center for Infectious Disease"/>
            <person name="Wu L."/>
            <person name="Ma J."/>
        </authorList>
    </citation>
    <scope>NUCLEOTIDE SEQUENCE [LARGE SCALE GENOMIC DNA]</scope>
    <source>
        <strain evidence="2">KCTC 42107</strain>
    </source>
</reference>
<keyword evidence="2" id="KW-1185">Reference proteome</keyword>
<proteinExistence type="predicted"/>
<evidence type="ECO:0000313" key="1">
    <source>
        <dbReference type="EMBL" id="MFD2602932.1"/>
    </source>
</evidence>
<sequence length="153" mass="17414">MKTRQLLNVIGIFIVVINSVSVTAQSVQKFTINNKTYYGTKAIPEEIKGYYQYEKTKQPIVEINEDGMGQFQKHGVKAYPVEYWVQTDENGVIQKVKSEVNNNYQVVLILLYGSNGETGWRGESAGTYDRIEATVAYDQGYVIILGERFKKIN</sequence>
<dbReference type="RefSeq" id="WP_379821433.1">
    <property type="nucleotide sequence ID" value="NZ_JBHUMD010000026.1"/>
</dbReference>
<dbReference type="Proteomes" id="UP001597480">
    <property type="component" value="Unassembled WGS sequence"/>
</dbReference>
<name>A0ABW5NYI1_9FLAO</name>
<accession>A0ABW5NYI1</accession>
<organism evidence="1 2">
    <name type="scientific">Flavobacterium suzhouense</name>
    <dbReference type="NCBI Taxonomy" id="1529638"/>
    <lineage>
        <taxon>Bacteria</taxon>
        <taxon>Pseudomonadati</taxon>
        <taxon>Bacteroidota</taxon>
        <taxon>Flavobacteriia</taxon>
        <taxon>Flavobacteriales</taxon>
        <taxon>Flavobacteriaceae</taxon>
        <taxon>Flavobacterium</taxon>
    </lineage>
</organism>
<comment type="caution">
    <text evidence="1">The sequence shown here is derived from an EMBL/GenBank/DDBJ whole genome shotgun (WGS) entry which is preliminary data.</text>
</comment>
<protein>
    <submittedName>
        <fullName evidence="1">Uncharacterized protein</fullName>
    </submittedName>
</protein>
<dbReference type="EMBL" id="JBHUMD010000026">
    <property type="protein sequence ID" value="MFD2602932.1"/>
    <property type="molecule type" value="Genomic_DNA"/>
</dbReference>
<evidence type="ECO:0000313" key="2">
    <source>
        <dbReference type="Proteomes" id="UP001597480"/>
    </source>
</evidence>